<evidence type="ECO:0000313" key="2">
    <source>
        <dbReference type="EMBL" id="GGL46485.1"/>
    </source>
</evidence>
<proteinExistence type="predicted"/>
<dbReference type="EMBL" id="BMMH01000043">
    <property type="protein sequence ID" value="GGL46485.1"/>
    <property type="molecule type" value="Genomic_DNA"/>
</dbReference>
<dbReference type="AlphaFoldDB" id="A0A917S069"/>
<evidence type="ECO:0000256" key="1">
    <source>
        <dbReference type="SAM" id="MobiDB-lite"/>
    </source>
</evidence>
<comment type="caution">
    <text evidence="2">The sequence shown here is derived from an EMBL/GenBank/DDBJ whole genome shotgun (WGS) entry which is preliminary data.</text>
</comment>
<name>A0A917S069_9NOCA</name>
<accession>A0A917S069</accession>
<keyword evidence="3" id="KW-1185">Reference proteome</keyword>
<protein>
    <submittedName>
        <fullName evidence="2">Uncharacterized protein</fullName>
    </submittedName>
</protein>
<feature type="region of interest" description="Disordered" evidence="1">
    <location>
        <begin position="40"/>
        <end position="66"/>
    </location>
</feature>
<organism evidence="2 3">
    <name type="scientific">Nocardia jinanensis</name>
    <dbReference type="NCBI Taxonomy" id="382504"/>
    <lineage>
        <taxon>Bacteria</taxon>
        <taxon>Bacillati</taxon>
        <taxon>Actinomycetota</taxon>
        <taxon>Actinomycetes</taxon>
        <taxon>Mycobacteriales</taxon>
        <taxon>Nocardiaceae</taxon>
        <taxon>Nocardia</taxon>
    </lineage>
</organism>
<dbReference type="Proteomes" id="UP000638263">
    <property type="component" value="Unassembled WGS sequence"/>
</dbReference>
<gene>
    <name evidence="2" type="ORF">GCM10011588_71650</name>
</gene>
<reference evidence="2" key="1">
    <citation type="journal article" date="2014" name="Int. J. Syst. Evol. Microbiol.">
        <title>Complete genome sequence of Corynebacterium casei LMG S-19264T (=DSM 44701T), isolated from a smear-ripened cheese.</title>
        <authorList>
            <consortium name="US DOE Joint Genome Institute (JGI-PGF)"/>
            <person name="Walter F."/>
            <person name="Albersmeier A."/>
            <person name="Kalinowski J."/>
            <person name="Ruckert C."/>
        </authorList>
    </citation>
    <scope>NUCLEOTIDE SEQUENCE</scope>
    <source>
        <strain evidence="2">CGMCC 4.3508</strain>
    </source>
</reference>
<reference evidence="2" key="2">
    <citation type="submission" date="2020-09" db="EMBL/GenBank/DDBJ databases">
        <authorList>
            <person name="Sun Q."/>
            <person name="Zhou Y."/>
        </authorList>
    </citation>
    <scope>NUCLEOTIDE SEQUENCE</scope>
    <source>
        <strain evidence="2">CGMCC 4.3508</strain>
    </source>
</reference>
<sequence length="66" mass="6938">MVAAFSEEAADAVPDVTSGDVNDELLEVRDTVSRITESPARPLVGGLRRTPRPSVDVSRLSSVDAG</sequence>
<evidence type="ECO:0000313" key="3">
    <source>
        <dbReference type="Proteomes" id="UP000638263"/>
    </source>
</evidence>